<dbReference type="Proteomes" id="UP000541444">
    <property type="component" value="Unassembled WGS sequence"/>
</dbReference>
<dbReference type="AlphaFoldDB" id="A0A7J7NU67"/>
<accession>A0A7J7NU67</accession>
<reference evidence="1 2" key="1">
    <citation type="journal article" date="2020" name="IScience">
        <title>Genome Sequencing of the Endangered Kingdonia uniflora (Circaeasteraceae, Ranunculales) Reveals Potential Mechanisms of Evolutionary Specialization.</title>
        <authorList>
            <person name="Sun Y."/>
            <person name="Deng T."/>
            <person name="Zhang A."/>
            <person name="Moore M.J."/>
            <person name="Landis J.B."/>
            <person name="Lin N."/>
            <person name="Zhang H."/>
            <person name="Zhang X."/>
            <person name="Huang J."/>
            <person name="Zhang X."/>
            <person name="Sun H."/>
            <person name="Wang H."/>
        </authorList>
    </citation>
    <scope>NUCLEOTIDE SEQUENCE [LARGE SCALE GENOMIC DNA]</scope>
    <source>
        <strain evidence="1">TB1705</strain>
        <tissue evidence="1">Leaf</tissue>
    </source>
</reference>
<gene>
    <name evidence="1" type="ORF">GIB67_015699</name>
</gene>
<sequence length="54" mass="6276">SLTLETKLVITFILTPLFCHKSIYVIVLHDITLKLSPSTNLFSVHYNKYGFLRH</sequence>
<keyword evidence="2" id="KW-1185">Reference proteome</keyword>
<evidence type="ECO:0000313" key="1">
    <source>
        <dbReference type="EMBL" id="KAF6170747.1"/>
    </source>
</evidence>
<organism evidence="1 2">
    <name type="scientific">Kingdonia uniflora</name>
    <dbReference type="NCBI Taxonomy" id="39325"/>
    <lineage>
        <taxon>Eukaryota</taxon>
        <taxon>Viridiplantae</taxon>
        <taxon>Streptophyta</taxon>
        <taxon>Embryophyta</taxon>
        <taxon>Tracheophyta</taxon>
        <taxon>Spermatophyta</taxon>
        <taxon>Magnoliopsida</taxon>
        <taxon>Ranunculales</taxon>
        <taxon>Circaeasteraceae</taxon>
        <taxon>Kingdonia</taxon>
    </lineage>
</organism>
<proteinExistence type="predicted"/>
<name>A0A7J7NU67_9MAGN</name>
<protein>
    <submittedName>
        <fullName evidence="1">Uncharacterized protein</fullName>
    </submittedName>
</protein>
<comment type="caution">
    <text evidence="1">The sequence shown here is derived from an EMBL/GenBank/DDBJ whole genome shotgun (WGS) entry which is preliminary data.</text>
</comment>
<feature type="non-terminal residue" evidence="1">
    <location>
        <position position="1"/>
    </location>
</feature>
<dbReference type="EMBL" id="JACGCM010000560">
    <property type="protein sequence ID" value="KAF6170747.1"/>
    <property type="molecule type" value="Genomic_DNA"/>
</dbReference>
<evidence type="ECO:0000313" key="2">
    <source>
        <dbReference type="Proteomes" id="UP000541444"/>
    </source>
</evidence>